<keyword evidence="1" id="KW-0472">Membrane</keyword>
<evidence type="ECO:0000313" key="2">
    <source>
        <dbReference type="EMBL" id="KAK7541967.1"/>
    </source>
</evidence>
<evidence type="ECO:0000313" key="3">
    <source>
        <dbReference type="Proteomes" id="UP001360953"/>
    </source>
</evidence>
<comment type="caution">
    <text evidence="2">The sequence shown here is derived from an EMBL/GenBank/DDBJ whole genome shotgun (WGS) entry which is preliminary data.</text>
</comment>
<sequence>MDANDVFFGVTEDNTTKRTDGRKSVVLQGAVRRASNHCFNDIFLIFVVVLFFFFLPFRLAAFFFFFFLFARRARRCRREASLRAMAGERLAVGFRVLVLFFFFDFFVVVVVVVGGG</sequence>
<accession>A0ABR1M4X2</accession>
<proteinExistence type="predicted"/>
<keyword evidence="1" id="KW-0812">Transmembrane</keyword>
<dbReference type="GeneID" id="92027276"/>
<keyword evidence="1" id="KW-1133">Transmembrane helix</keyword>
<protein>
    <recommendedName>
        <fullName evidence="4">Transmembrane protein</fullName>
    </recommendedName>
</protein>
<keyword evidence="3" id="KW-1185">Reference proteome</keyword>
<name>A0ABR1M4X2_9PEZI</name>
<dbReference type="Proteomes" id="UP001360953">
    <property type="component" value="Unassembled WGS sequence"/>
</dbReference>
<reference evidence="2 3" key="1">
    <citation type="submission" date="2024-04" db="EMBL/GenBank/DDBJ databases">
        <title>Phyllosticta paracitricarpa is synonymous to the EU quarantine fungus P. citricarpa based on phylogenomic analyses.</title>
        <authorList>
            <consortium name="Lawrence Berkeley National Laboratory"/>
            <person name="Van ingen-buijs V.A."/>
            <person name="Van westerhoven A.C."/>
            <person name="Haridas S."/>
            <person name="Skiadas P."/>
            <person name="Martin F."/>
            <person name="Groenewald J.Z."/>
            <person name="Crous P.W."/>
            <person name="Seidl M.F."/>
        </authorList>
    </citation>
    <scope>NUCLEOTIDE SEQUENCE [LARGE SCALE GENOMIC DNA]</scope>
    <source>
        <strain evidence="2 3">CPC 17464</strain>
    </source>
</reference>
<feature type="transmembrane region" description="Helical" evidence="1">
    <location>
        <begin position="90"/>
        <end position="113"/>
    </location>
</feature>
<dbReference type="RefSeq" id="XP_066658260.1">
    <property type="nucleotide sequence ID" value="XM_066794370.1"/>
</dbReference>
<gene>
    <name evidence="2" type="ORF">J3D65DRAFT_194208</name>
</gene>
<organism evidence="2 3">
    <name type="scientific">Phyllosticta citribraziliensis</name>
    <dbReference type="NCBI Taxonomy" id="989973"/>
    <lineage>
        <taxon>Eukaryota</taxon>
        <taxon>Fungi</taxon>
        <taxon>Dikarya</taxon>
        <taxon>Ascomycota</taxon>
        <taxon>Pezizomycotina</taxon>
        <taxon>Dothideomycetes</taxon>
        <taxon>Dothideomycetes incertae sedis</taxon>
        <taxon>Botryosphaeriales</taxon>
        <taxon>Phyllostictaceae</taxon>
        <taxon>Phyllosticta</taxon>
    </lineage>
</organism>
<feature type="transmembrane region" description="Helical" evidence="1">
    <location>
        <begin position="42"/>
        <end position="69"/>
    </location>
</feature>
<evidence type="ECO:0008006" key="4">
    <source>
        <dbReference type="Google" id="ProtNLM"/>
    </source>
</evidence>
<evidence type="ECO:0000256" key="1">
    <source>
        <dbReference type="SAM" id="Phobius"/>
    </source>
</evidence>
<dbReference type="EMBL" id="JBBPEH010000002">
    <property type="protein sequence ID" value="KAK7541967.1"/>
    <property type="molecule type" value="Genomic_DNA"/>
</dbReference>